<keyword evidence="2" id="KW-1185">Reference proteome</keyword>
<comment type="caution">
    <text evidence="1">The sequence shown here is derived from an EMBL/GenBank/DDBJ whole genome shotgun (WGS) entry which is preliminary data.</text>
</comment>
<name>A0ABQ9FLU4_TEGGR</name>
<proteinExistence type="predicted"/>
<dbReference type="InterPro" id="IPR051561">
    <property type="entry name" value="FRAS1_ECM"/>
</dbReference>
<reference evidence="1 2" key="1">
    <citation type="submission" date="2022-12" db="EMBL/GenBank/DDBJ databases">
        <title>Chromosome-level genome of Tegillarca granosa.</title>
        <authorList>
            <person name="Kim J."/>
        </authorList>
    </citation>
    <scope>NUCLEOTIDE SEQUENCE [LARGE SCALE GENOMIC DNA]</scope>
    <source>
        <strain evidence="1">Teg-2019</strain>
        <tissue evidence="1">Adductor muscle</tissue>
    </source>
</reference>
<accession>A0ABQ9FLU4</accession>
<dbReference type="PANTHER" id="PTHR45739:SF1">
    <property type="entry name" value="EXTRACELLULAR MATRIX ORGANIZING PROTEIN FRAS1"/>
    <property type="match status" value="1"/>
</dbReference>
<dbReference type="EMBL" id="JARBDR010000214">
    <property type="protein sequence ID" value="KAJ8318232.1"/>
    <property type="molecule type" value="Genomic_DNA"/>
</dbReference>
<evidence type="ECO:0000313" key="1">
    <source>
        <dbReference type="EMBL" id="KAJ8318232.1"/>
    </source>
</evidence>
<protein>
    <submittedName>
        <fullName evidence="1">Uncharacterized protein</fullName>
    </submittedName>
</protein>
<organism evidence="1 2">
    <name type="scientific">Tegillarca granosa</name>
    <name type="common">Malaysian cockle</name>
    <name type="synonym">Anadara granosa</name>
    <dbReference type="NCBI Taxonomy" id="220873"/>
    <lineage>
        <taxon>Eukaryota</taxon>
        <taxon>Metazoa</taxon>
        <taxon>Spiralia</taxon>
        <taxon>Lophotrochozoa</taxon>
        <taxon>Mollusca</taxon>
        <taxon>Bivalvia</taxon>
        <taxon>Autobranchia</taxon>
        <taxon>Pteriomorphia</taxon>
        <taxon>Arcoida</taxon>
        <taxon>Arcoidea</taxon>
        <taxon>Arcidae</taxon>
        <taxon>Tegillarca</taxon>
    </lineage>
</organism>
<gene>
    <name evidence="1" type="ORF">KUTeg_003323</name>
</gene>
<dbReference type="PANTHER" id="PTHR45739">
    <property type="entry name" value="MATRIX PROTEIN, PUTATIVE-RELATED"/>
    <property type="match status" value="1"/>
</dbReference>
<evidence type="ECO:0000313" key="2">
    <source>
        <dbReference type="Proteomes" id="UP001217089"/>
    </source>
</evidence>
<sequence>MIQFTLIQIKWCWTVFTFRPSFKVRCVAQPRHKNGNPGIPLKSQPVEISQNSGICNAPIFSNAPHSYGAQSFLAKLNYVGPDDTKHPNTIQISIRIPHQDGYLPLISTYPLHNLRFVLSEPVYRQQHLCSNLILPEERNDIVDSGFLDNDHLYPPSHNFVYQFEPNLRGNKTLMLYRHLNLKSCLWTFDAWYHMTDLVDLCGGKIISDFQIKDAGQTYLTVRVPLYVYYVYTVAPTGWGSLQHHSEMEFSFYYDTVLWKSGLETDGKIGGDLQVLKVLVGRDGKLIIDFKTQAKFRGLYVLSHHTEPEYESRVIPPGGMAITFNLTQLWCQPTFDSPHQLWRAA</sequence>
<dbReference type="Proteomes" id="UP001217089">
    <property type="component" value="Unassembled WGS sequence"/>
</dbReference>